<dbReference type="InterPro" id="IPR004045">
    <property type="entry name" value="Glutathione_S-Trfase_N"/>
</dbReference>
<dbReference type="OrthoDB" id="9769158at2"/>
<feature type="binding site" evidence="2">
    <location>
        <begin position="148"/>
        <end position="149"/>
    </location>
    <ligand>
        <name>glutathione</name>
        <dbReference type="ChEBI" id="CHEBI:57925"/>
    </ligand>
</feature>
<evidence type="ECO:0000313" key="5">
    <source>
        <dbReference type="EMBL" id="TCP40565.1"/>
    </source>
</evidence>
<gene>
    <name evidence="5" type="ORF">EV662_107176</name>
</gene>
<dbReference type="InterPro" id="IPR047047">
    <property type="entry name" value="GST_Omega-like_C"/>
</dbReference>
<evidence type="ECO:0000313" key="6">
    <source>
        <dbReference type="Proteomes" id="UP000294835"/>
    </source>
</evidence>
<dbReference type="FunFam" id="3.40.30.10:FF:000058">
    <property type="entry name" value="Glutathione S-transferase, omega"/>
    <property type="match status" value="1"/>
</dbReference>
<feature type="site" description="Lowers pKa of active site Cys" evidence="3">
    <location>
        <position position="296"/>
    </location>
</feature>
<dbReference type="InterPro" id="IPR040079">
    <property type="entry name" value="Glutathione_S-Trfase"/>
</dbReference>
<feature type="active site" description="Nucleophile" evidence="1">
    <location>
        <position position="63"/>
    </location>
</feature>
<name>A0A4R2Q1R6_9RHOB</name>
<proteinExistence type="predicted"/>
<dbReference type="InterPro" id="IPR016639">
    <property type="entry name" value="GST_Omega/GSH"/>
</dbReference>
<dbReference type="SFLD" id="SFLDG01148">
    <property type="entry name" value="Xi_(cytGST)"/>
    <property type="match status" value="1"/>
</dbReference>
<dbReference type="CDD" id="cd03190">
    <property type="entry name" value="GST_C_Omega_like"/>
    <property type="match status" value="1"/>
</dbReference>
<dbReference type="Gene3D" id="1.20.1050.10">
    <property type="match status" value="1"/>
</dbReference>
<dbReference type="GO" id="GO:0005737">
    <property type="term" value="C:cytoplasm"/>
    <property type="evidence" value="ECO:0007669"/>
    <property type="project" value="TreeGrafter"/>
</dbReference>
<dbReference type="InterPro" id="IPR010987">
    <property type="entry name" value="Glutathione-S-Trfase_C-like"/>
</dbReference>
<dbReference type="SFLD" id="SFLDS00019">
    <property type="entry name" value="Glutathione_Transferase_(cytos"/>
    <property type="match status" value="1"/>
</dbReference>
<evidence type="ECO:0000256" key="2">
    <source>
        <dbReference type="PIRSR" id="PIRSR015753-2"/>
    </source>
</evidence>
<dbReference type="PIRSF" id="PIRSF015753">
    <property type="entry name" value="GST"/>
    <property type="match status" value="1"/>
</dbReference>
<evidence type="ECO:0000256" key="1">
    <source>
        <dbReference type="PIRSR" id="PIRSR015753-1"/>
    </source>
</evidence>
<dbReference type="EMBL" id="SLXP01000007">
    <property type="protein sequence ID" value="TCP40565.1"/>
    <property type="molecule type" value="Genomic_DNA"/>
</dbReference>
<dbReference type="GO" id="GO:0004364">
    <property type="term" value="F:glutathione transferase activity"/>
    <property type="evidence" value="ECO:0007669"/>
    <property type="project" value="InterPro"/>
</dbReference>
<protein>
    <submittedName>
        <fullName evidence="5">Putative glutathione S-transferase</fullName>
    </submittedName>
</protein>
<organism evidence="5 6">
    <name type="scientific">Rhodovulum marinum</name>
    <dbReference type="NCBI Taxonomy" id="320662"/>
    <lineage>
        <taxon>Bacteria</taxon>
        <taxon>Pseudomonadati</taxon>
        <taxon>Pseudomonadota</taxon>
        <taxon>Alphaproteobacteria</taxon>
        <taxon>Rhodobacterales</taxon>
        <taxon>Paracoccaceae</taxon>
        <taxon>Rhodovulum</taxon>
    </lineage>
</organism>
<dbReference type="InterPro" id="IPR036282">
    <property type="entry name" value="Glutathione-S-Trfase_C_sf"/>
</dbReference>
<comment type="caution">
    <text evidence="5">The sequence shown here is derived from an EMBL/GenBank/DDBJ whole genome shotgun (WGS) entry which is preliminary data.</text>
</comment>
<feature type="binding site" evidence="2">
    <location>
        <begin position="130"/>
        <end position="133"/>
    </location>
    <ligand>
        <name>glutathione</name>
        <dbReference type="ChEBI" id="CHEBI:57925"/>
    </ligand>
</feature>
<dbReference type="SFLD" id="SFLDG01206">
    <property type="entry name" value="Xi.1"/>
    <property type="match status" value="1"/>
</dbReference>
<feature type="active site" description="Proton donor/acceptor" evidence="1">
    <location>
        <position position="195"/>
    </location>
</feature>
<reference evidence="5 6" key="1">
    <citation type="submission" date="2019-03" db="EMBL/GenBank/DDBJ databases">
        <title>Genomic Encyclopedia of Type Strains, Phase IV (KMG-IV): sequencing the most valuable type-strain genomes for metagenomic binning, comparative biology and taxonomic classification.</title>
        <authorList>
            <person name="Goeker M."/>
        </authorList>
    </citation>
    <scope>NUCLEOTIDE SEQUENCE [LARGE SCALE GENOMIC DNA]</scope>
    <source>
        <strain evidence="5 6">DSM 18063</strain>
    </source>
</reference>
<dbReference type="Pfam" id="PF13410">
    <property type="entry name" value="GST_C_2"/>
    <property type="match status" value="1"/>
</dbReference>
<dbReference type="RefSeq" id="WP_132462680.1">
    <property type="nucleotide sequence ID" value="NZ_SLXP01000007.1"/>
</dbReference>
<dbReference type="Pfam" id="PF13409">
    <property type="entry name" value="GST_N_2"/>
    <property type="match status" value="1"/>
</dbReference>
<dbReference type="InterPro" id="IPR036249">
    <property type="entry name" value="Thioredoxin-like_sf"/>
</dbReference>
<dbReference type="Gene3D" id="3.40.30.10">
    <property type="entry name" value="Glutaredoxin"/>
    <property type="match status" value="1"/>
</dbReference>
<keyword evidence="5" id="KW-0808">Transferase</keyword>
<dbReference type="PANTHER" id="PTHR32419">
    <property type="entry name" value="GLUTATHIONYL-HYDROQUINONE REDUCTASE"/>
    <property type="match status" value="1"/>
</dbReference>
<evidence type="ECO:0000256" key="3">
    <source>
        <dbReference type="PIRSR" id="PIRSR015753-3"/>
    </source>
</evidence>
<keyword evidence="6" id="KW-1185">Reference proteome</keyword>
<dbReference type="AlphaFoldDB" id="A0A4R2Q1R6"/>
<evidence type="ECO:0000259" key="4">
    <source>
        <dbReference type="PROSITE" id="PS50405"/>
    </source>
</evidence>
<dbReference type="Proteomes" id="UP000294835">
    <property type="component" value="Unassembled WGS sequence"/>
</dbReference>
<feature type="domain" description="GST C-terminal" evidence="4">
    <location>
        <begin position="169"/>
        <end position="296"/>
    </location>
</feature>
<feature type="site" description="Lowers pKa of active site Cys" evidence="3">
    <location>
        <position position="253"/>
    </location>
</feature>
<sequence>MGQLIDGEWQTGWYDTEKHGGAFVRWDSAFRNWITADGRPGPSGEGGFAAESGRYHLYVSLACPWAHRTLIFRQLKGLEDHIDVSVVHPDMLDDGWTFSTDFPGATGDTLYGLPYLRDVYTKAAPKVSGKVTVPVLWDKRQQTIVSNESAEIIRMFNSAFDGLTGNRDDYWPKGLRDEIEEVNARVYDTVNNGVYKAGFASSQSAYDAAVSALFDSLDWLEDRLATRRYLVGERVTEADWRLFTTLARFDAVYHLHFKCNRNRLIDFPNLWAYARELYQWPGVAGTVDFDHIVRHYHYSHDMINPNRIIPINPVIDWWAPHGRERLAAA</sequence>
<dbReference type="SUPFAM" id="SSF47616">
    <property type="entry name" value="GST C-terminal domain-like"/>
    <property type="match status" value="1"/>
</dbReference>
<dbReference type="PANTHER" id="PTHR32419:SF6">
    <property type="entry name" value="GLUTATHIONE S-TRANSFERASE OMEGA-LIKE 1-RELATED"/>
    <property type="match status" value="1"/>
</dbReference>
<accession>A0A4R2Q1R6</accession>
<feature type="binding site" evidence="2">
    <location>
        <position position="96"/>
    </location>
    <ligand>
        <name>glutathione</name>
        <dbReference type="ChEBI" id="CHEBI:57925"/>
    </ligand>
</feature>
<dbReference type="SUPFAM" id="SSF52833">
    <property type="entry name" value="Thioredoxin-like"/>
    <property type="match status" value="1"/>
</dbReference>
<dbReference type="PROSITE" id="PS50405">
    <property type="entry name" value="GST_CTER"/>
    <property type="match status" value="1"/>
</dbReference>